<evidence type="ECO:0000256" key="3">
    <source>
        <dbReference type="ARBA" id="ARBA00023242"/>
    </source>
</evidence>
<evidence type="ECO:0000259" key="6">
    <source>
        <dbReference type="PROSITE" id="PS50217"/>
    </source>
</evidence>
<dbReference type="Proteomes" id="UP000326939">
    <property type="component" value="Chromosome 9"/>
</dbReference>
<dbReference type="GO" id="GO:0003677">
    <property type="term" value="F:DNA binding"/>
    <property type="evidence" value="ECO:0007669"/>
    <property type="project" value="TreeGrafter"/>
</dbReference>
<keyword evidence="5" id="KW-0472">Membrane</keyword>
<protein>
    <recommendedName>
        <fullName evidence="6">BZIP domain-containing protein</fullName>
    </recommendedName>
</protein>
<feature type="region of interest" description="Disordered" evidence="4">
    <location>
        <begin position="150"/>
        <end position="193"/>
    </location>
</feature>
<dbReference type="InterPro" id="IPR004827">
    <property type="entry name" value="bZIP"/>
</dbReference>
<keyword evidence="8" id="KW-1185">Reference proteome</keyword>
<keyword evidence="2" id="KW-0804">Transcription</keyword>
<dbReference type="InterPro" id="IPR046347">
    <property type="entry name" value="bZIP_sf"/>
</dbReference>
<evidence type="ECO:0000313" key="7">
    <source>
        <dbReference type="EMBL" id="KAB5541143.1"/>
    </source>
</evidence>
<dbReference type="GO" id="GO:0005634">
    <property type="term" value="C:nucleus"/>
    <property type="evidence" value="ECO:0007669"/>
    <property type="project" value="TreeGrafter"/>
</dbReference>
<comment type="caution">
    <text evidence="7">The sequence shown here is derived from an EMBL/GenBank/DDBJ whole genome shotgun (WGS) entry which is preliminary data.</text>
</comment>
<dbReference type="Gene3D" id="1.20.5.170">
    <property type="match status" value="1"/>
</dbReference>
<reference evidence="8" key="1">
    <citation type="journal article" date="2019" name="Gigascience">
        <title>De novo genome assembly of the endangered Acer yangbiense, a plant species with extremely small populations endemic to Yunnan Province, China.</title>
        <authorList>
            <person name="Yang J."/>
            <person name="Wariss H.M."/>
            <person name="Tao L."/>
            <person name="Zhang R."/>
            <person name="Yun Q."/>
            <person name="Hollingsworth P."/>
            <person name="Dao Z."/>
            <person name="Luo G."/>
            <person name="Guo H."/>
            <person name="Ma Y."/>
            <person name="Sun W."/>
        </authorList>
    </citation>
    <scope>NUCLEOTIDE SEQUENCE [LARGE SCALE GENOMIC DNA]</scope>
    <source>
        <strain evidence="8">cv. br00</strain>
    </source>
</reference>
<dbReference type="CDD" id="cd14703">
    <property type="entry name" value="bZIP_plant_RF2"/>
    <property type="match status" value="1"/>
</dbReference>
<evidence type="ECO:0000313" key="8">
    <source>
        <dbReference type="Proteomes" id="UP000326939"/>
    </source>
</evidence>
<dbReference type="PANTHER" id="PTHR46391">
    <property type="entry name" value="BASIC LEUCINE ZIPPER 34"/>
    <property type="match status" value="1"/>
</dbReference>
<dbReference type="PROSITE" id="PS50217">
    <property type="entry name" value="BZIP"/>
    <property type="match status" value="1"/>
</dbReference>
<evidence type="ECO:0000256" key="4">
    <source>
        <dbReference type="SAM" id="MobiDB-lite"/>
    </source>
</evidence>
<dbReference type="PROSITE" id="PS00036">
    <property type="entry name" value="BZIP_BASIC"/>
    <property type="match status" value="1"/>
</dbReference>
<feature type="compositionally biased region" description="Polar residues" evidence="4">
    <location>
        <begin position="160"/>
        <end position="178"/>
    </location>
</feature>
<dbReference type="AlphaFoldDB" id="A0A5N5LEE0"/>
<feature type="domain" description="BZIP" evidence="6">
    <location>
        <begin position="215"/>
        <end position="278"/>
    </location>
</feature>
<dbReference type="GO" id="GO:0003700">
    <property type="term" value="F:DNA-binding transcription factor activity"/>
    <property type="evidence" value="ECO:0007669"/>
    <property type="project" value="InterPro"/>
</dbReference>
<evidence type="ECO:0000256" key="2">
    <source>
        <dbReference type="ARBA" id="ARBA00023163"/>
    </source>
</evidence>
<dbReference type="SMART" id="SM00338">
    <property type="entry name" value="BRLZ"/>
    <property type="match status" value="1"/>
</dbReference>
<evidence type="ECO:0000256" key="5">
    <source>
        <dbReference type="SAM" id="Phobius"/>
    </source>
</evidence>
<keyword evidence="5" id="KW-0812">Transmembrane</keyword>
<dbReference type="InterPro" id="IPR052483">
    <property type="entry name" value="bZIP_transcription_regulators"/>
</dbReference>
<dbReference type="InterPro" id="IPR044759">
    <property type="entry name" value="bZIP_RF2"/>
</dbReference>
<keyword evidence="3" id="KW-0539">Nucleus</keyword>
<sequence length="423" mass="47605">MDRKTHSKGGEWKYKCRDREASSSQTTYTLHSFKVSIYEQSVSRDFISFISFLFNCFFFLTMHYVVLILDRFALLQDRKCFDIIEAMKKSSNPGLPPWPRRALELASFSAAPQSIPPLARSSFQGLKKPYSMNSSVTKSPLNPSDTIITIPSSSADSNNKESQNLSFPIDNKNSSTKDLATDPAFPSSGDKPVKTRAMITGVQTRAARAIDPNMDPKKLKRVISNRVSAQKSRLKRLQYLADIERKVKALEEEIAALSPQVALYKSHHQALKMEQKMLSMEMSARTSNKILKDAEIEDNKAEVSRLRQLHLTQQEVMWAGWANGFDQQMAGNPNMFQLSLERIAYMTSIQAKTGESSEGTQKLNQRSGGWRCVLGWDPSEQEMANPSLHRSGTSTVLNMNPQLGGVQKTMTFNSMPINQDLDK</sequence>
<dbReference type="FunFam" id="1.20.5.170:FF:000086">
    <property type="entry name" value="Transcription factor VIP1"/>
    <property type="match status" value="1"/>
</dbReference>
<dbReference type="EMBL" id="VDCV01000009">
    <property type="protein sequence ID" value="KAB5541143.1"/>
    <property type="molecule type" value="Genomic_DNA"/>
</dbReference>
<organism evidence="7 8">
    <name type="scientific">Salix brachista</name>
    <dbReference type="NCBI Taxonomy" id="2182728"/>
    <lineage>
        <taxon>Eukaryota</taxon>
        <taxon>Viridiplantae</taxon>
        <taxon>Streptophyta</taxon>
        <taxon>Embryophyta</taxon>
        <taxon>Tracheophyta</taxon>
        <taxon>Spermatophyta</taxon>
        <taxon>Magnoliopsida</taxon>
        <taxon>eudicotyledons</taxon>
        <taxon>Gunneridae</taxon>
        <taxon>Pentapetalae</taxon>
        <taxon>rosids</taxon>
        <taxon>fabids</taxon>
        <taxon>Malpighiales</taxon>
        <taxon>Salicaceae</taxon>
        <taxon>Saliceae</taxon>
        <taxon>Salix</taxon>
    </lineage>
</organism>
<dbReference type="GO" id="GO:0045893">
    <property type="term" value="P:positive regulation of DNA-templated transcription"/>
    <property type="evidence" value="ECO:0007669"/>
    <property type="project" value="TreeGrafter"/>
</dbReference>
<proteinExistence type="predicted"/>
<dbReference type="SUPFAM" id="SSF57959">
    <property type="entry name" value="Leucine zipper domain"/>
    <property type="match status" value="1"/>
</dbReference>
<feature type="transmembrane region" description="Helical" evidence="5">
    <location>
        <begin position="46"/>
        <end position="69"/>
    </location>
</feature>
<evidence type="ECO:0000256" key="1">
    <source>
        <dbReference type="ARBA" id="ARBA00023015"/>
    </source>
</evidence>
<name>A0A5N5LEE0_9ROSI</name>
<keyword evidence="1" id="KW-0805">Transcription regulation</keyword>
<gene>
    <name evidence="7" type="ORF">DKX38_014117</name>
</gene>
<dbReference type="PANTHER" id="PTHR46391:SF13">
    <property type="entry name" value="ACTIVATOR OF SPOMIN LUC3"/>
    <property type="match status" value="1"/>
</dbReference>
<keyword evidence="5" id="KW-1133">Transmembrane helix</keyword>
<dbReference type="Pfam" id="PF00170">
    <property type="entry name" value="bZIP_1"/>
    <property type="match status" value="1"/>
</dbReference>
<accession>A0A5N5LEE0</accession>